<dbReference type="AlphaFoldDB" id="A0A1N6QFZ9"/>
<dbReference type="EMBL" id="FTMP01000002">
    <property type="protein sequence ID" value="SIQ15497.1"/>
    <property type="molecule type" value="Genomic_DNA"/>
</dbReference>
<reference evidence="5 6" key="1">
    <citation type="submission" date="2017-01" db="EMBL/GenBank/DDBJ databases">
        <authorList>
            <person name="Mah S.A."/>
            <person name="Swanson W.J."/>
            <person name="Moy G.W."/>
            <person name="Vacquier V.D."/>
        </authorList>
    </citation>
    <scope>NUCLEOTIDE SEQUENCE [LARGE SCALE GENOMIC DNA]</scope>
    <source>
        <strain evidence="5 6">RU36E</strain>
    </source>
</reference>
<dbReference type="GO" id="GO:0000976">
    <property type="term" value="F:transcription cis-regulatory region binding"/>
    <property type="evidence" value="ECO:0007669"/>
    <property type="project" value="TreeGrafter"/>
</dbReference>
<protein>
    <submittedName>
        <fullName evidence="5">Transcriptional regulator, AraC family</fullName>
    </submittedName>
</protein>
<sequence length="347" mass="38352">MSKPLTLSSELVPVAYAEALLQLAGEFDVGREQLLAAAGLRPEQLHSPTGRLSLTDFHLLASAALLRCDEPALGLLLGLRLNASAHGILGYALLSSANLGKAVHFALRYYRVLGLTFDLELVDNADSLELRASESIPLGMLSRFAAEGLFGSLYAIAQFLLGELPQGVEIGFAYPEPAHARRYHEAFGVAAVFDQPWHWFRLPRHYLDRPMALANPATMQMCEQQCEALLASLDVQEGLLSRLRRLLLARPGEFPNLDSAASALHTSGRSLRRHLAAAGTSYQQVLDEVRKRLALQYLETTHLPLFEIAVLLGFSDPSNFRRAFRKWTGRAPTDYRARLVTPEENAR</sequence>
<feature type="domain" description="HTH araC/xylS-type" evidence="4">
    <location>
        <begin position="241"/>
        <end position="338"/>
    </location>
</feature>
<dbReference type="InterPro" id="IPR009057">
    <property type="entry name" value="Homeodomain-like_sf"/>
</dbReference>
<name>A0A1N6QFZ9_AQUAC</name>
<dbReference type="Proteomes" id="UP000185841">
    <property type="component" value="Unassembled WGS sequence"/>
</dbReference>
<dbReference type="Pfam" id="PF12625">
    <property type="entry name" value="Arabinose_bd"/>
    <property type="match status" value="1"/>
</dbReference>
<dbReference type="PANTHER" id="PTHR47894:SF1">
    <property type="entry name" value="HTH-TYPE TRANSCRIPTIONAL REGULATOR VQSM"/>
    <property type="match status" value="1"/>
</dbReference>
<evidence type="ECO:0000256" key="3">
    <source>
        <dbReference type="ARBA" id="ARBA00023163"/>
    </source>
</evidence>
<dbReference type="InterPro" id="IPR032687">
    <property type="entry name" value="AraC-type_N"/>
</dbReference>
<dbReference type="SUPFAM" id="SSF46689">
    <property type="entry name" value="Homeodomain-like"/>
    <property type="match status" value="1"/>
</dbReference>
<evidence type="ECO:0000256" key="1">
    <source>
        <dbReference type="ARBA" id="ARBA00023015"/>
    </source>
</evidence>
<keyword evidence="3" id="KW-0804">Transcription</keyword>
<dbReference type="Gene3D" id="1.10.10.60">
    <property type="entry name" value="Homeodomain-like"/>
    <property type="match status" value="1"/>
</dbReference>
<dbReference type="PROSITE" id="PS01124">
    <property type="entry name" value="HTH_ARAC_FAMILY_2"/>
    <property type="match status" value="1"/>
</dbReference>
<dbReference type="GO" id="GO:0003700">
    <property type="term" value="F:DNA-binding transcription factor activity"/>
    <property type="evidence" value="ECO:0007669"/>
    <property type="project" value="InterPro"/>
</dbReference>
<evidence type="ECO:0000313" key="5">
    <source>
        <dbReference type="EMBL" id="SIQ15497.1"/>
    </source>
</evidence>
<dbReference type="Pfam" id="PF12833">
    <property type="entry name" value="HTH_18"/>
    <property type="match status" value="1"/>
</dbReference>
<evidence type="ECO:0000256" key="2">
    <source>
        <dbReference type="ARBA" id="ARBA00023125"/>
    </source>
</evidence>
<dbReference type="RefSeq" id="WP_076425348.1">
    <property type="nucleotide sequence ID" value="NZ_FTMP01000002.1"/>
</dbReference>
<dbReference type="PANTHER" id="PTHR47894">
    <property type="entry name" value="HTH-TYPE TRANSCRIPTIONAL REGULATOR GADX"/>
    <property type="match status" value="1"/>
</dbReference>
<accession>A0A1N6QFZ9</accession>
<keyword evidence="2" id="KW-0238">DNA-binding</keyword>
<dbReference type="InterPro" id="IPR018060">
    <property type="entry name" value="HTH_AraC"/>
</dbReference>
<evidence type="ECO:0000259" key="4">
    <source>
        <dbReference type="PROSITE" id="PS01124"/>
    </source>
</evidence>
<evidence type="ECO:0000313" key="6">
    <source>
        <dbReference type="Proteomes" id="UP000185841"/>
    </source>
</evidence>
<keyword evidence="1" id="KW-0805">Transcription regulation</keyword>
<dbReference type="GO" id="GO:0005829">
    <property type="term" value="C:cytosol"/>
    <property type="evidence" value="ECO:0007669"/>
    <property type="project" value="TreeGrafter"/>
</dbReference>
<dbReference type="InterPro" id="IPR020449">
    <property type="entry name" value="Tscrpt_reg_AraC-type_HTH"/>
</dbReference>
<dbReference type="SMART" id="SM00342">
    <property type="entry name" value="HTH_ARAC"/>
    <property type="match status" value="1"/>
</dbReference>
<proteinExistence type="predicted"/>
<organism evidence="5 6">
    <name type="scientific">Aquipseudomonas alcaligenes</name>
    <name type="common">Pseudomonas alcaligenes</name>
    <dbReference type="NCBI Taxonomy" id="43263"/>
    <lineage>
        <taxon>Bacteria</taxon>
        <taxon>Pseudomonadati</taxon>
        <taxon>Pseudomonadota</taxon>
        <taxon>Gammaproteobacteria</taxon>
        <taxon>Pseudomonadales</taxon>
        <taxon>Pseudomonadaceae</taxon>
        <taxon>Aquipseudomonas</taxon>
    </lineage>
</organism>
<gene>
    <name evidence="5" type="ORF">SAMN05878282_102433</name>
</gene>
<dbReference type="PRINTS" id="PR00032">
    <property type="entry name" value="HTHARAC"/>
</dbReference>